<accession>A0A967B350</accession>
<dbReference type="RefSeq" id="WP_166313005.1">
    <property type="nucleotide sequence ID" value="NZ_WOTH01000003.1"/>
</dbReference>
<reference evidence="1" key="1">
    <citation type="submission" date="2019-11" db="EMBL/GenBank/DDBJ databases">
        <title>Description of new Acetobacter species.</title>
        <authorList>
            <person name="Cleenwerck I."/>
            <person name="Sombolestani A.S."/>
        </authorList>
    </citation>
    <scope>NUCLEOTIDE SEQUENCE</scope>
    <source>
        <strain evidence="1">LMG 1626</strain>
    </source>
</reference>
<comment type="caution">
    <text evidence="1">The sequence shown here is derived from an EMBL/GenBank/DDBJ whole genome shotgun (WGS) entry which is preliminary data.</text>
</comment>
<protein>
    <submittedName>
        <fullName evidence="1">Uncharacterized protein</fullName>
    </submittedName>
</protein>
<dbReference type="AlphaFoldDB" id="A0A967B350"/>
<evidence type="ECO:0000313" key="2">
    <source>
        <dbReference type="Proteomes" id="UP000597459"/>
    </source>
</evidence>
<evidence type="ECO:0000313" key="1">
    <source>
        <dbReference type="EMBL" id="NHO52865.1"/>
    </source>
</evidence>
<gene>
    <name evidence="1" type="ORF">GOB87_02670</name>
</gene>
<name>A0A967B350_9PROT</name>
<organism evidence="1 2">
    <name type="scientific">Acetobacter estunensis</name>
    <dbReference type="NCBI Taxonomy" id="104097"/>
    <lineage>
        <taxon>Bacteria</taxon>
        <taxon>Pseudomonadati</taxon>
        <taxon>Pseudomonadota</taxon>
        <taxon>Alphaproteobacteria</taxon>
        <taxon>Acetobacterales</taxon>
        <taxon>Acetobacteraceae</taxon>
        <taxon>Acetobacter</taxon>
    </lineage>
</organism>
<sequence length="270" mass="30283">MNDAILEKKLPVPHIKSGKCTATEYIVSDGLIDWTSALHLWVHGMHDQHNNPLFAPCVVFFDDTWAMVGPLGDLEQARKTCHRLAAIHDSTVSDNTRPERPKFFTPEEMTVDVMLSDLGDVLPGDPWAWNETDGRFRLNLAALGADVALGLTDRGLDAGQKIAALDKPLAEIEKVFRSCDAIQPHLVRSYLEKIRQAAMVWIRETSFHTDELETPEDDGRMLVDEIRRDGVTVSVRPAHLLTDSDKTRLTTLRVPLAAAWLERNGVWVCE</sequence>
<keyword evidence="2" id="KW-1185">Reference proteome</keyword>
<proteinExistence type="predicted"/>
<dbReference type="Proteomes" id="UP000597459">
    <property type="component" value="Unassembled WGS sequence"/>
</dbReference>
<dbReference type="EMBL" id="WOTH01000003">
    <property type="protein sequence ID" value="NHO52865.1"/>
    <property type="molecule type" value="Genomic_DNA"/>
</dbReference>